<dbReference type="AlphaFoldDB" id="A0AAV0J6L2"/>
<proteinExistence type="predicted"/>
<organism evidence="1 2">
    <name type="scientific">Linum tenue</name>
    <dbReference type="NCBI Taxonomy" id="586396"/>
    <lineage>
        <taxon>Eukaryota</taxon>
        <taxon>Viridiplantae</taxon>
        <taxon>Streptophyta</taxon>
        <taxon>Embryophyta</taxon>
        <taxon>Tracheophyta</taxon>
        <taxon>Spermatophyta</taxon>
        <taxon>Magnoliopsida</taxon>
        <taxon>eudicotyledons</taxon>
        <taxon>Gunneridae</taxon>
        <taxon>Pentapetalae</taxon>
        <taxon>rosids</taxon>
        <taxon>fabids</taxon>
        <taxon>Malpighiales</taxon>
        <taxon>Linaceae</taxon>
        <taxon>Linum</taxon>
    </lineage>
</organism>
<name>A0AAV0J6L2_9ROSI</name>
<evidence type="ECO:0000313" key="2">
    <source>
        <dbReference type="Proteomes" id="UP001154282"/>
    </source>
</evidence>
<reference evidence="1" key="1">
    <citation type="submission" date="2022-08" db="EMBL/GenBank/DDBJ databases">
        <authorList>
            <person name="Gutierrez-Valencia J."/>
        </authorList>
    </citation>
    <scope>NUCLEOTIDE SEQUENCE</scope>
</reference>
<gene>
    <name evidence="1" type="ORF">LITE_LOCUS12505</name>
</gene>
<dbReference type="Proteomes" id="UP001154282">
    <property type="component" value="Unassembled WGS sequence"/>
</dbReference>
<evidence type="ECO:0000313" key="1">
    <source>
        <dbReference type="EMBL" id="CAI0404518.1"/>
    </source>
</evidence>
<accession>A0AAV0J6L2</accession>
<sequence length="33" mass="3625">MGSSLGNFLSFLTVIGKLRSIMCLERVILLLIS</sequence>
<dbReference type="EMBL" id="CAMGYJ010000004">
    <property type="protein sequence ID" value="CAI0404518.1"/>
    <property type="molecule type" value="Genomic_DNA"/>
</dbReference>
<comment type="caution">
    <text evidence="1">The sequence shown here is derived from an EMBL/GenBank/DDBJ whole genome shotgun (WGS) entry which is preliminary data.</text>
</comment>
<protein>
    <submittedName>
        <fullName evidence="1">Uncharacterized protein</fullName>
    </submittedName>
</protein>
<keyword evidence="2" id="KW-1185">Reference proteome</keyword>